<reference evidence="1 2" key="1">
    <citation type="submission" date="2019-03" db="EMBL/GenBank/DDBJ databases">
        <authorList>
            <consortium name="Pathogen Informatics"/>
        </authorList>
    </citation>
    <scope>NUCLEOTIDE SEQUENCE [LARGE SCALE GENOMIC DNA]</scope>
    <source>
        <strain evidence="1 2">NCTC9001</strain>
    </source>
</reference>
<organism evidence="1 2">
    <name type="scientific">Escherichia coli</name>
    <dbReference type="NCBI Taxonomy" id="562"/>
    <lineage>
        <taxon>Bacteria</taxon>
        <taxon>Pseudomonadati</taxon>
        <taxon>Pseudomonadota</taxon>
        <taxon>Gammaproteobacteria</taxon>
        <taxon>Enterobacterales</taxon>
        <taxon>Enterobacteriaceae</taxon>
        <taxon>Escherichia</taxon>
    </lineage>
</organism>
<dbReference type="AlphaFoldDB" id="A0A484YRA8"/>
<dbReference type="Proteomes" id="UP000372890">
    <property type="component" value="Unassembled WGS sequence"/>
</dbReference>
<evidence type="ECO:0000313" key="2">
    <source>
        <dbReference type="Proteomes" id="UP000372890"/>
    </source>
</evidence>
<sequence>MPKIGLQIEVKLNTGAFSTMALQASKNGENHDAALNEIFVNLLGRYLATQGCSLRSLALLRESLNRRQRMQSLQQRY</sequence>
<evidence type="ECO:0000313" key="1">
    <source>
        <dbReference type="EMBL" id="VFS38026.1"/>
    </source>
</evidence>
<name>A0A484YRA8_ECOLX</name>
<protein>
    <submittedName>
        <fullName evidence="1">Uncharacterized protein</fullName>
    </submittedName>
</protein>
<accession>A0A484YRA8</accession>
<gene>
    <name evidence="1" type="ORF">NCTC9001_05705</name>
</gene>
<dbReference type="EMBL" id="CAADIS010000005">
    <property type="protein sequence ID" value="VFS38026.1"/>
    <property type="molecule type" value="Genomic_DNA"/>
</dbReference>
<proteinExistence type="predicted"/>